<protein>
    <submittedName>
        <fullName evidence="3">Hypoxanthine-DNA glycosylase</fullName>
    </submittedName>
</protein>
<dbReference type="RefSeq" id="WP_245197908.1">
    <property type="nucleotide sequence ID" value="NZ_JAATJC010000001.1"/>
</dbReference>
<dbReference type="SUPFAM" id="SSF52141">
    <property type="entry name" value="Uracil-DNA glycosylase-like"/>
    <property type="match status" value="1"/>
</dbReference>
<evidence type="ECO:0000259" key="2">
    <source>
        <dbReference type="SMART" id="SM00986"/>
    </source>
</evidence>
<dbReference type="AlphaFoldDB" id="A0A7X5Y5W9"/>
<dbReference type="InterPro" id="IPR026353">
    <property type="entry name" value="Hypoxan-DNA_Glyclase"/>
</dbReference>
<dbReference type="Proteomes" id="UP000558192">
    <property type="component" value="Unassembled WGS sequence"/>
</dbReference>
<evidence type="ECO:0000256" key="1">
    <source>
        <dbReference type="SAM" id="MobiDB-lite"/>
    </source>
</evidence>
<reference evidence="3 4" key="1">
    <citation type="submission" date="2020-03" db="EMBL/GenBank/DDBJ databases">
        <title>Genomic Encyclopedia of Type Strains, Phase IV (KMG-IV): sequencing the most valuable type-strain genomes for metagenomic binning, comparative biology and taxonomic classification.</title>
        <authorList>
            <person name="Goeker M."/>
        </authorList>
    </citation>
    <scope>NUCLEOTIDE SEQUENCE [LARGE SCALE GENOMIC DNA]</scope>
    <source>
        <strain evidence="3 4">DSM 16846</strain>
    </source>
</reference>
<dbReference type="SMART" id="SM00987">
    <property type="entry name" value="UreE_C"/>
    <property type="match status" value="1"/>
</dbReference>
<feature type="compositionally biased region" description="Low complexity" evidence="1">
    <location>
        <begin position="1"/>
        <end position="19"/>
    </location>
</feature>
<dbReference type="InterPro" id="IPR005122">
    <property type="entry name" value="Uracil-DNA_glycosylase-like"/>
</dbReference>
<sequence>MQQPLAAAGRFRPIAAAAGQQNREQAEDGEVEGPWHEGAANMIGALKHGLPPVVRPDARLLILGSLPGEASLRAARYYAHPRNQFWHLMQGVVGAPLDALDYHERLEELGTRRIALWDVVHTARRSGSLDGAMREIEARDLAGFVAGLPELRAVAFNGGTAARLGRRALAGTTLALVDLPSSSPAYTLPFAEKARRWTALGGFLD</sequence>
<organism evidence="3 4">
    <name type="scientific">Sphingomonas kaistensis</name>
    <dbReference type="NCBI Taxonomy" id="298708"/>
    <lineage>
        <taxon>Bacteria</taxon>
        <taxon>Pseudomonadati</taxon>
        <taxon>Pseudomonadota</taxon>
        <taxon>Alphaproteobacteria</taxon>
        <taxon>Sphingomonadales</taxon>
        <taxon>Sphingomonadaceae</taxon>
        <taxon>Sphingomonas</taxon>
    </lineage>
</organism>
<evidence type="ECO:0000313" key="4">
    <source>
        <dbReference type="Proteomes" id="UP000558192"/>
    </source>
</evidence>
<dbReference type="EMBL" id="JAATJC010000001">
    <property type="protein sequence ID" value="NJC05701.1"/>
    <property type="molecule type" value="Genomic_DNA"/>
</dbReference>
<evidence type="ECO:0000313" key="3">
    <source>
        <dbReference type="EMBL" id="NJC05701.1"/>
    </source>
</evidence>
<dbReference type="Pfam" id="PF03167">
    <property type="entry name" value="UDG"/>
    <property type="match status" value="1"/>
</dbReference>
<dbReference type="CDD" id="cd10032">
    <property type="entry name" value="UDG-F6_HDG"/>
    <property type="match status" value="1"/>
</dbReference>
<dbReference type="Gene3D" id="3.40.470.10">
    <property type="entry name" value="Uracil-DNA glycosylase-like domain"/>
    <property type="match status" value="1"/>
</dbReference>
<feature type="region of interest" description="Disordered" evidence="1">
    <location>
        <begin position="1"/>
        <end position="31"/>
    </location>
</feature>
<dbReference type="InterPro" id="IPR036895">
    <property type="entry name" value="Uracil-DNA_glycosylase-like_sf"/>
</dbReference>
<proteinExistence type="predicted"/>
<dbReference type="SMART" id="SM00986">
    <property type="entry name" value="UDG"/>
    <property type="match status" value="1"/>
</dbReference>
<dbReference type="NCBIfam" id="TIGR04274">
    <property type="entry name" value="hypoxanDNAglyco"/>
    <property type="match status" value="1"/>
</dbReference>
<accession>A0A7X5Y5W9</accession>
<comment type="caution">
    <text evidence="3">The sequence shown here is derived from an EMBL/GenBank/DDBJ whole genome shotgun (WGS) entry which is preliminary data.</text>
</comment>
<keyword evidence="4" id="KW-1185">Reference proteome</keyword>
<name>A0A7X5Y5W9_9SPHN</name>
<feature type="domain" description="Uracil-DNA glycosylase-like" evidence="2">
    <location>
        <begin position="51"/>
        <end position="201"/>
    </location>
</feature>
<gene>
    <name evidence="3" type="ORF">GGQ97_001494</name>
</gene>